<evidence type="ECO:0000313" key="1">
    <source>
        <dbReference type="EMBL" id="BDR93266.1"/>
    </source>
</evidence>
<protein>
    <submittedName>
        <fullName evidence="1">Uncharacterized protein</fullName>
    </submittedName>
</protein>
<reference evidence="2" key="1">
    <citation type="submission" date="2022-09" db="EMBL/GenBank/DDBJ databases">
        <title>Complete genome sequence of Vulcanisaeta souniana.</title>
        <authorList>
            <person name="Kato S."/>
            <person name="Itoh T."/>
            <person name="Ohkuma M."/>
        </authorList>
    </citation>
    <scope>NUCLEOTIDE SEQUENCE [LARGE SCALE GENOMIC DNA]</scope>
    <source>
        <strain evidence="2">JCM 11219</strain>
    </source>
</reference>
<keyword evidence="2" id="KW-1185">Reference proteome</keyword>
<sequence length="76" mass="8877">MFMKEKSLSIVIPMYVFERYDDIKIKVIEVLCKKYENANDERRKRIIIENLKRLITPTEGGNVQELVCQRSASGGK</sequence>
<proteinExistence type="predicted"/>
<gene>
    <name evidence="1" type="ORF">Vsou_23590</name>
</gene>
<dbReference type="EMBL" id="AP026830">
    <property type="protein sequence ID" value="BDR93266.1"/>
    <property type="molecule type" value="Genomic_DNA"/>
</dbReference>
<name>A0ABN6SXZ1_9CREN</name>
<evidence type="ECO:0000313" key="2">
    <source>
        <dbReference type="Proteomes" id="UP001060771"/>
    </source>
</evidence>
<dbReference type="Proteomes" id="UP001060771">
    <property type="component" value="Chromosome"/>
</dbReference>
<accession>A0ABN6SXZ1</accession>
<organism evidence="1 2">
    <name type="scientific">Vulcanisaeta souniana JCM 11219</name>
    <dbReference type="NCBI Taxonomy" id="1293586"/>
    <lineage>
        <taxon>Archaea</taxon>
        <taxon>Thermoproteota</taxon>
        <taxon>Thermoprotei</taxon>
        <taxon>Thermoproteales</taxon>
        <taxon>Thermoproteaceae</taxon>
        <taxon>Vulcanisaeta</taxon>
    </lineage>
</organism>